<evidence type="ECO:0008006" key="6">
    <source>
        <dbReference type="Google" id="ProtNLM"/>
    </source>
</evidence>
<dbReference type="PANTHER" id="PTHR46609">
    <property type="entry name" value="EXONUCLEASE, PHAGE-TYPE/RECB, C-TERMINAL DOMAIN-CONTAINING PROTEIN"/>
    <property type="match status" value="1"/>
</dbReference>
<proteinExistence type="predicted"/>
<evidence type="ECO:0000256" key="1">
    <source>
        <dbReference type="SAM" id="Coils"/>
    </source>
</evidence>
<evidence type="ECO:0000313" key="5">
    <source>
        <dbReference type="Proteomes" id="UP000791440"/>
    </source>
</evidence>
<organism evidence="4 5">
    <name type="scientific">Manduca sexta</name>
    <name type="common">Tobacco hawkmoth</name>
    <name type="synonym">Tobacco hornworm</name>
    <dbReference type="NCBI Taxonomy" id="7130"/>
    <lineage>
        <taxon>Eukaryota</taxon>
        <taxon>Metazoa</taxon>
        <taxon>Ecdysozoa</taxon>
        <taxon>Arthropoda</taxon>
        <taxon>Hexapoda</taxon>
        <taxon>Insecta</taxon>
        <taxon>Pterygota</taxon>
        <taxon>Neoptera</taxon>
        <taxon>Endopterygota</taxon>
        <taxon>Lepidoptera</taxon>
        <taxon>Glossata</taxon>
        <taxon>Ditrysia</taxon>
        <taxon>Bombycoidea</taxon>
        <taxon>Sphingidae</taxon>
        <taxon>Sphinginae</taxon>
        <taxon>Sphingini</taxon>
        <taxon>Manduca</taxon>
    </lineage>
</organism>
<dbReference type="CDD" id="cd22343">
    <property type="entry name" value="PDDEXK_lambda_exonuclease-like"/>
    <property type="match status" value="1"/>
</dbReference>
<dbReference type="Proteomes" id="UP000791440">
    <property type="component" value="Unassembled WGS sequence"/>
</dbReference>
<evidence type="ECO:0000259" key="3">
    <source>
        <dbReference type="Pfam" id="PF20700"/>
    </source>
</evidence>
<evidence type="ECO:0000259" key="2">
    <source>
        <dbReference type="Pfam" id="PF09588"/>
    </source>
</evidence>
<dbReference type="PANTHER" id="PTHR46609:SF8">
    <property type="entry name" value="YQAJ VIRAL RECOMBINASE DOMAIN-CONTAINING PROTEIN"/>
    <property type="match status" value="1"/>
</dbReference>
<gene>
    <name evidence="4" type="ORF">O3G_MSEX003455</name>
</gene>
<dbReference type="InterPro" id="IPR019080">
    <property type="entry name" value="YqaJ_viral_recombinase"/>
</dbReference>
<name>A0A921YTJ9_MANSE</name>
<evidence type="ECO:0000313" key="4">
    <source>
        <dbReference type="EMBL" id="KAG6444549.1"/>
    </source>
</evidence>
<feature type="coiled-coil region" evidence="1">
    <location>
        <begin position="69"/>
        <end position="96"/>
    </location>
</feature>
<accession>A0A921YTJ9</accession>
<dbReference type="InterPro" id="IPR049012">
    <property type="entry name" value="Mutator_transp_dom"/>
</dbReference>
<dbReference type="EMBL" id="JH668311">
    <property type="protein sequence ID" value="KAG6444549.1"/>
    <property type="molecule type" value="Genomic_DNA"/>
</dbReference>
<protein>
    <recommendedName>
        <fullName evidence="6">YqaJ viral recombinase domain-containing protein</fullName>
    </recommendedName>
</protein>
<dbReference type="AlphaFoldDB" id="A0A921YTJ9"/>
<feature type="domain" description="Mutator-like transposase" evidence="3">
    <location>
        <begin position="165"/>
        <end position="507"/>
    </location>
</feature>
<reference evidence="4" key="2">
    <citation type="submission" date="2020-12" db="EMBL/GenBank/DDBJ databases">
        <authorList>
            <person name="Kanost M."/>
        </authorList>
    </citation>
    <scope>NUCLEOTIDE SEQUENCE</scope>
</reference>
<keyword evidence="1" id="KW-0175">Coiled coil</keyword>
<dbReference type="Pfam" id="PF09588">
    <property type="entry name" value="YqaJ"/>
    <property type="match status" value="1"/>
</dbReference>
<feature type="domain" description="YqaJ viral recombinase" evidence="2">
    <location>
        <begin position="703"/>
        <end position="852"/>
    </location>
</feature>
<dbReference type="InterPro" id="IPR051703">
    <property type="entry name" value="NF-kappa-B_Signaling_Reg"/>
</dbReference>
<reference evidence="4" key="1">
    <citation type="journal article" date="2016" name="Insect Biochem. Mol. Biol.">
        <title>Multifaceted biological insights from a draft genome sequence of the tobacco hornworm moth, Manduca sexta.</title>
        <authorList>
            <person name="Kanost M.R."/>
            <person name="Arrese E.L."/>
            <person name="Cao X."/>
            <person name="Chen Y.R."/>
            <person name="Chellapilla S."/>
            <person name="Goldsmith M.R."/>
            <person name="Grosse-Wilde E."/>
            <person name="Heckel D.G."/>
            <person name="Herndon N."/>
            <person name="Jiang H."/>
            <person name="Papanicolaou A."/>
            <person name="Qu J."/>
            <person name="Soulages J.L."/>
            <person name="Vogel H."/>
            <person name="Walters J."/>
            <person name="Waterhouse R.M."/>
            <person name="Ahn S.J."/>
            <person name="Almeida F.C."/>
            <person name="An C."/>
            <person name="Aqrawi P."/>
            <person name="Bretschneider A."/>
            <person name="Bryant W.B."/>
            <person name="Bucks S."/>
            <person name="Chao H."/>
            <person name="Chevignon G."/>
            <person name="Christen J.M."/>
            <person name="Clarke D.F."/>
            <person name="Dittmer N.T."/>
            <person name="Ferguson L.C.F."/>
            <person name="Garavelou S."/>
            <person name="Gordon K.H.J."/>
            <person name="Gunaratna R.T."/>
            <person name="Han Y."/>
            <person name="Hauser F."/>
            <person name="He Y."/>
            <person name="Heidel-Fischer H."/>
            <person name="Hirsh A."/>
            <person name="Hu Y."/>
            <person name="Jiang H."/>
            <person name="Kalra D."/>
            <person name="Klinner C."/>
            <person name="Konig C."/>
            <person name="Kovar C."/>
            <person name="Kroll A.R."/>
            <person name="Kuwar S.S."/>
            <person name="Lee S.L."/>
            <person name="Lehman R."/>
            <person name="Li K."/>
            <person name="Li Z."/>
            <person name="Liang H."/>
            <person name="Lovelace S."/>
            <person name="Lu Z."/>
            <person name="Mansfield J.H."/>
            <person name="McCulloch K.J."/>
            <person name="Mathew T."/>
            <person name="Morton B."/>
            <person name="Muzny D.M."/>
            <person name="Neunemann D."/>
            <person name="Ongeri F."/>
            <person name="Pauchet Y."/>
            <person name="Pu L.L."/>
            <person name="Pyrousis I."/>
            <person name="Rao X.J."/>
            <person name="Redding A."/>
            <person name="Roesel C."/>
            <person name="Sanchez-Gracia A."/>
            <person name="Schaack S."/>
            <person name="Shukla A."/>
            <person name="Tetreau G."/>
            <person name="Wang Y."/>
            <person name="Xiong G.H."/>
            <person name="Traut W."/>
            <person name="Walsh T.K."/>
            <person name="Worley K.C."/>
            <person name="Wu D."/>
            <person name="Wu W."/>
            <person name="Wu Y.Q."/>
            <person name="Zhang X."/>
            <person name="Zou Z."/>
            <person name="Zucker H."/>
            <person name="Briscoe A.D."/>
            <person name="Burmester T."/>
            <person name="Clem R.J."/>
            <person name="Feyereisen R."/>
            <person name="Grimmelikhuijzen C.J.P."/>
            <person name="Hamodrakas S.J."/>
            <person name="Hansson B.S."/>
            <person name="Huguet E."/>
            <person name="Jermiin L.S."/>
            <person name="Lan Q."/>
            <person name="Lehman H.K."/>
            <person name="Lorenzen M."/>
            <person name="Merzendorfer H."/>
            <person name="Michalopoulos I."/>
            <person name="Morton D.B."/>
            <person name="Muthukrishnan S."/>
            <person name="Oakeshott J.G."/>
            <person name="Palmer W."/>
            <person name="Park Y."/>
            <person name="Passarelli A.L."/>
            <person name="Rozas J."/>
            <person name="Schwartz L.M."/>
            <person name="Smith W."/>
            <person name="Southgate A."/>
            <person name="Vilcinskas A."/>
            <person name="Vogt R."/>
            <person name="Wang P."/>
            <person name="Werren J."/>
            <person name="Yu X.Q."/>
            <person name="Zhou J.J."/>
            <person name="Brown S.J."/>
            <person name="Scherer S.E."/>
            <person name="Richards S."/>
            <person name="Blissard G.W."/>
        </authorList>
    </citation>
    <scope>NUCLEOTIDE SEQUENCE</scope>
</reference>
<comment type="caution">
    <text evidence="4">The sequence shown here is derived from an EMBL/GenBank/DDBJ whole genome shotgun (WGS) entry which is preliminary data.</text>
</comment>
<sequence length="924" mass="106241">MSAVSNSKNTTLNFVKEYECKMPLPNRINKAAYRSHTYSGPRGSRKRIQAALRLHYGESSRAAIWRKRQKKQTQNIEQEEANKVAIQNRLSAHKDQNVPQIKTYSRAITKLQNEVPSCTTNIEPSEPVEVVWFESVNSPESESDTDVYELPEEIVSSDNLSLMSGYRIVDLKHVLMWAFNMQKHSQSCEGSQIEFVSETQNGFHSTLTFKCSICDKNWHQSTEKDDEINTSFVWATMTAGSHYTQAAHITTLMDIPTMAGNKFREIKKKIANTWHTHLTEEITKAGEQERCIAIEKGNISSDGTPYVTVFVDGGWSKSTYGHNLDPLAGMACIIGKETKKCLFFGAKNKYCYTCQYYKQMRMEVKDHHCCKNLTGPFSTIESDIIVEGFQKSEEIHDLRYQSFIGDGDSSVFSHLKEKVSYGNQIKKFECKNYIIKNYTSTLYKILANTKLPLYGRNILKSRLVKLIRIARKMIVHNSGNPSSMVDDLRNGPHHVFGNHEKCKEYYCSLVNSPSDNKSKKKNLVTILKSTAPRVWALIYAANERVFLKAANLSNETTNIATNFMNVINKFNGDKRLSHRKGGSYQRSVHIAGLAQAAGYKWHETGSKKRTDQRGRKHFKQYIQRKERSRLYRQKLKSQNTVIQKPKTLPDRDEGTQASNAVDIDVVEFRKKCDERLKEFQECPENIRNIESKTIGKNENDIMYVKYRSDRLSASHFGKVCKRRNIRPCYTHVKDILYKTNSCMRDLVYCEQNKIVAKATFAKQYNKTVRRSGLFIDEQFGFLAASCDGVIEDEKAVIEIQCFTSLVRKSLNIETAASQIKNFAVQYDGQKLTLNKRHDYYYQVQGQLRITKMVKCYFVCFVSLQQPVTVVEVLRDDEFISNMMPKLVAFYKNFILPEIILRRIRQNAKCVDFTDVIDITSSMSN</sequence>
<keyword evidence="5" id="KW-1185">Reference proteome</keyword>
<dbReference type="Pfam" id="PF20700">
    <property type="entry name" value="Mutator"/>
    <property type="match status" value="1"/>
</dbReference>